<feature type="binding site" evidence="8">
    <location>
        <begin position="201"/>
        <end position="205"/>
    </location>
    <ligand>
        <name>ATP</name>
        <dbReference type="ChEBI" id="CHEBI:30616"/>
    </ligand>
</feature>
<feature type="binding site" evidence="8">
    <location>
        <begin position="9"/>
        <end position="11"/>
    </location>
    <ligand>
        <name>ATP</name>
        <dbReference type="ChEBI" id="CHEBI:30616"/>
    </ligand>
</feature>
<organism evidence="10 11">
    <name type="scientific">Candidatus Ureaplasma intestinipullorum</name>
    <dbReference type="NCBI Taxonomy" id="2838770"/>
    <lineage>
        <taxon>Bacteria</taxon>
        <taxon>Bacillati</taxon>
        <taxon>Mycoplasmatota</taxon>
        <taxon>Mycoplasmoidales</taxon>
        <taxon>Mycoplasmoidaceae</taxon>
        <taxon>Ureaplasma</taxon>
    </lineage>
</organism>
<dbReference type="GO" id="GO:0005829">
    <property type="term" value="C:cytosol"/>
    <property type="evidence" value="ECO:0007669"/>
    <property type="project" value="TreeGrafter"/>
</dbReference>
<dbReference type="PROSITE" id="PS00178">
    <property type="entry name" value="AA_TRNA_LIGASE_I"/>
    <property type="match status" value="1"/>
</dbReference>
<evidence type="ECO:0000256" key="7">
    <source>
        <dbReference type="ARBA" id="ARBA00049929"/>
    </source>
</evidence>
<dbReference type="NCBIfam" id="TIGR00233">
    <property type="entry name" value="trpS"/>
    <property type="match status" value="1"/>
</dbReference>
<dbReference type="EC" id="6.1.1.2" evidence="8"/>
<comment type="subcellular location">
    <subcellularLocation>
        <location evidence="8">Cytoplasm</location>
    </subcellularLocation>
</comment>
<evidence type="ECO:0000256" key="5">
    <source>
        <dbReference type="ARBA" id="ARBA00022917"/>
    </source>
</evidence>
<dbReference type="InterPro" id="IPR002305">
    <property type="entry name" value="aa-tRNA-synth_Ic"/>
</dbReference>
<keyword evidence="2 8" id="KW-0436">Ligase</keyword>
<feature type="binding site" evidence="8">
    <location>
        <begin position="152"/>
        <end position="154"/>
    </location>
    <ligand>
        <name>ATP</name>
        <dbReference type="ChEBI" id="CHEBI:30616"/>
    </ligand>
</feature>
<feature type="binding site" evidence="8">
    <location>
        <position position="140"/>
    </location>
    <ligand>
        <name>L-tryptophan</name>
        <dbReference type="ChEBI" id="CHEBI:57912"/>
    </ligand>
</feature>
<comment type="catalytic activity">
    <reaction evidence="7 8">
        <text>tRNA(Trp) + L-tryptophan + ATP = L-tryptophyl-tRNA(Trp) + AMP + diphosphate + H(+)</text>
        <dbReference type="Rhea" id="RHEA:24080"/>
        <dbReference type="Rhea" id="RHEA-COMP:9671"/>
        <dbReference type="Rhea" id="RHEA-COMP:9705"/>
        <dbReference type="ChEBI" id="CHEBI:15378"/>
        <dbReference type="ChEBI" id="CHEBI:30616"/>
        <dbReference type="ChEBI" id="CHEBI:33019"/>
        <dbReference type="ChEBI" id="CHEBI:57912"/>
        <dbReference type="ChEBI" id="CHEBI:78442"/>
        <dbReference type="ChEBI" id="CHEBI:78535"/>
        <dbReference type="ChEBI" id="CHEBI:456215"/>
        <dbReference type="EC" id="6.1.1.2"/>
    </reaction>
</comment>
<keyword evidence="8" id="KW-0963">Cytoplasm</keyword>
<keyword evidence="5 8" id="KW-0648">Protein biosynthesis</keyword>
<dbReference type="Gene3D" id="1.10.240.10">
    <property type="entry name" value="Tyrosyl-Transfer RNA Synthetase"/>
    <property type="match status" value="1"/>
</dbReference>
<keyword evidence="4 8" id="KW-0067">ATP-binding</keyword>
<sequence length="333" mass="37732">MKRIISGIQPTNNITLGNYLGSIKEFVKFQDSNEMFVFVANLHSLTTKNIDADLLRQNSRDVIKTFIACGLNPEKVCIFYQSDILEHAMLEHILMCNTTLGELNRMTQFKDKSEKAQKQNNGTTMIPTGLLIYPVLMASDILLYDADLVPVGADQKQHLELTRNIAIRFNNQYKSELFKIPEPCIPKVGARIMDLQNPNIKMSKSAESTKGVIFLNDPLEISIKKIKSAKTDNFNNIKFDMENQPGVSNLIGIYSSLSGLSINEIEEKFNGQNYGELKNAIIDEYSKFHKEYIKKWNSLTNDIVDQLAKKWAIKAKEVASNKLNQIYKAIGLL</sequence>
<feature type="binding site" evidence="8">
    <location>
        <begin position="17"/>
        <end position="18"/>
    </location>
    <ligand>
        <name>ATP</name>
        <dbReference type="ChEBI" id="CHEBI:30616"/>
    </ligand>
</feature>
<evidence type="ECO:0000256" key="1">
    <source>
        <dbReference type="ARBA" id="ARBA00005594"/>
    </source>
</evidence>
<evidence type="ECO:0000256" key="8">
    <source>
        <dbReference type="HAMAP-Rule" id="MF_00140"/>
    </source>
</evidence>
<evidence type="ECO:0000256" key="4">
    <source>
        <dbReference type="ARBA" id="ARBA00022840"/>
    </source>
</evidence>
<evidence type="ECO:0000313" key="10">
    <source>
        <dbReference type="EMBL" id="MBU3830635.1"/>
    </source>
</evidence>
<accession>A0A9E2KUX8</accession>
<comment type="subunit">
    <text evidence="8">Homodimer.</text>
</comment>
<keyword evidence="6 8" id="KW-0030">Aminoacyl-tRNA synthetase</keyword>
<dbReference type="CDD" id="cd00806">
    <property type="entry name" value="TrpRS_core"/>
    <property type="match status" value="1"/>
</dbReference>
<dbReference type="InterPro" id="IPR024109">
    <property type="entry name" value="Trp-tRNA-ligase_bac-type"/>
</dbReference>
<dbReference type="PRINTS" id="PR01039">
    <property type="entry name" value="TRNASYNTHTRP"/>
</dbReference>
<evidence type="ECO:0000256" key="6">
    <source>
        <dbReference type="ARBA" id="ARBA00023146"/>
    </source>
</evidence>
<feature type="short sequence motif" description="'KMSKS' region" evidence="8">
    <location>
        <begin position="201"/>
        <end position="205"/>
    </location>
</feature>
<feature type="binding site" evidence="8">
    <location>
        <position position="192"/>
    </location>
    <ligand>
        <name>ATP</name>
        <dbReference type="ChEBI" id="CHEBI:30616"/>
    </ligand>
</feature>
<reference evidence="10" key="2">
    <citation type="submission" date="2021-04" db="EMBL/GenBank/DDBJ databases">
        <authorList>
            <person name="Gilroy R."/>
        </authorList>
    </citation>
    <scope>NUCLEOTIDE SEQUENCE</scope>
    <source>
        <strain evidence="10">A5-1222</strain>
    </source>
</reference>
<dbReference type="PANTHER" id="PTHR43766">
    <property type="entry name" value="TRYPTOPHAN--TRNA LIGASE, MITOCHONDRIAL"/>
    <property type="match status" value="1"/>
</dbReference>
<dbReference type="InterPro" id="IPR014729">
    <property type="entry name" value="Rossmann-like_a/b/a_fold"/>
</dbReference>
<gene>
    <name evidence="8 10" type="primary">trpS</name>
    <name evidence="10" type="ORF">H9897_00520</name>
</gene>
<evidence type="ECO:0000256" key="3">
    <source>
        <dbReference type="ARBA" id="ARBA00022741"/>
    </source>
</evidence>
<dbReference type="InterPro" id="IPR001412">
    <property type="entry name" value="aa-tRNA-synth_I_CS"/>
</dbReference>
<dbReference type="Pfam" id="PF00579">
    <property type="entry name" value="tRNA-synt_1b"/>
    <property type="match status" value="1"/>
</dbReference>
<name>A0A9E2KUX8_9BACT</name>
<feature type="short sequence motif" description="'HIGH' region" evidence="8">
    <location>
        <begin position="10"/>
        <end position="18"/>
    </location>
</feature>
<reference evidence="10" key="1">
    <citation type="journal article" date="2021" name="PeerJ">
        <title>Extensive microbial diversity within the chicken gut microbiome revealed by metagenomics and culture.</title>
        <authorList>
            <person name="Gilroy R."/>
            <person name="Ravi A."/>
            <person name="Getino M."/>
            <person name="Pursley I."/>
            <person name="Horton D.L."/>
            <person name="Alikhan N.F."/>
            <person name="Baker D."/>
            <person name="Gharbi K."/>
            <person name="Hall N."/>
            <person name="Watson M."/>
            <person name="Adriaenssens E.M."/>
            <person name="Foster-Nyarko E."/>
            <person name="Jarju S."/>
            <person name="Secka A."/>
            <person name="Antonio M."/>
            <person name="Oren A."/>
            <person name="Chaudhuri R.R."/>
            <person name="La Ragione R."/>
            <person name="Hildebrand F."/>
            <person name="Pallen M.J."/>
        </authorList>
    </citation>
    <scope>NUCLEOTIDE SEQUENCE</scope>
    <source>
        <strain evidence="10">A5-1222</strain>
    </source>
</reference>
<dbReference type="HAMAP" id="MF_00140_B">
    <property type="entry name" value="Trp_tRNA_synth_B"/>
    <property type="match status" value="1"/>
</dbReference>
<dbReference type="PANTHER" id="PTHR43766:SF1">
    <property type="entry name" value="TRYPTOPHAN--TRNA LIGASE, MITOCHONDRIAL"/>
    <property type="match status" value="1"/>
</dbReference>
<dbReference type="Proteomes" id="UP000824247">
    <property type="component" value="Unassembled WGS sequence"/>
</dbReference>
<dbReference type="InterPro" id="IPR050203">
    <property type="entry name" value="Trp-tRNA_synthetase"/>
</dbReference>
<comment type="similarity">
    <text evidence="1 8 9">Belongs to the class-I aminoacyl-tRNA synthetase family.</text>
</comment>
<evidence type="ECO:0000313" key="11">
    <source>
        <dbReference type="Proteomes" id="UP000824247"/>
    </source>
</evidence>
<dbReference type="AlphaFoldDB" id="A0A9E2KUX8"/>
<dbReference type="Gene3D" id="3.40.50.620">
    <property type="entry name" value="HUPs"/>
    <property type="match status" value="1"/>
</dbReference>
<dbReference type="GO" id="GO:0005524">
    <property type="term" value="F:ATP binding"/>
    <property type="evidence" value="ECO:0007669"/>
    <property type="project" value="UniProtKB-UniRule"/>
</dbReference>
<dbReference type="GO" id="GO:0004830">
    <property type="term" value="F:tryptophan-tRNA ligase activity"/>
    <property type="evidence" value="ECO:0007669"/>
    <property type="project" value="UniProtKB-UniRule"/>
</dbReference>
<dbReference type="GO" id="GO:0006436">
    <property type="term" value="P:tryptophanyl-tRNA aminoacylation"/>
    <property type="evidence" value="ECO:0007669"/>
    <property type="project" value="UniProtKB-UniRule"/>
</dbReference>
<keyword evidence="3 8" id="KW-0547">Nucleotide-binding</keyword>
<evidence type="ECO:0000256" key="9">
    <source>
        <dbReference type="RuleBase" id="RU363036"/>
    </source>
</evidence>
<dbReference type="EMBL" id="JAHLFM010000008">
    <property type="protein sequence ID" value="MBU3830635.1"/>
    <property type="molecule type" value="Genomic_DNA"/>
</dbReference>
<evidence type="ECO:0000256" key="2">
    <source>
        <dbReference type="ARBA" id="ARBA00022598"/>
    </source>
</evidence>
<comment type="function">
    <text evidence="8">Catalyzes the attachment of tryptophan to tRNA(Trp).</text>
</comment>
<dbReference type="SUPFAM" id="SSF52374">
    <property type="entry name" value="Nucleotidylyl transferase"/>
    <property type="match status" value="1"/>
</dbReference>
<protein>
    <recommendedName>
        <fullName evidence="8">Tryptophan--tRNA ligase</fullName>
        <ecNumber evidence="8">6.1.1.2</ecNumber>
    </recommendedName>
    <alternativeName>
        <fullName evidence="8">Tryptophanyl-tRNA synthetase</fullName>
        <shortName evidence="8">TrpRS</shortName>
    </alternativeName>
</protein>
<dbReference type="InterPro" id="IPR002306">
    <property type="entry name" value="Trp-tRNA-ligase"/>
</dbReference>
<comment type="caution">
    <text evidence="10">The sequence shown here is derived from an EMBL/GenBank/DDBJ whole genome shotgun (WGS) entry which is preliminary data.</text>
</comment>
<proteinExistence type="inferred from homology"/>